<feature type="domain" description="DprA winged helix" evidence="3">
    <location>
        <begin position="277"/>
        <end position="326"/>
    </location>
</feature>
<dbReference type="InterPro" id="IPR057666">
    <property type="entry name" value="DrpA_SLOG"/>
</dbReference>
<evidence type="ECO:0000259" key="2">
    <source>
        <dbReference type="Pfam" id="PF02481"/>
    </source>
</evidence>
<organism evidence="4 5">
    <name type="scientific">Thermotoga petrophila (strain ATCC BAA-488 / DSM 13995 / JCM 10881 / RKU-1)</name>
    <dbReference type="NCBI Taxonomy" id="390874"/>
    <lineage>
        <taxon>Bacteria</taxon>
        <taxon>Thermotogati</taxon>
        <taxon>Thermotogota</taxon>
        <taxon>Thermotogae</taxon>
        <taxon>Thermotogales</taxon>
        <taxon>Thermotogaceae</taxon>
        <taxon>Thermotoga</taxon>
    </lineage>
</organism>
<dbReference type="Gene3D" id="1.10.10.10">
    <property type="entry name" value="Winged helix-like DNA-binding domain superfamily/Winged helix DNA-binding domain"/>
    <property type="match status" value="1"/>
</dbReference>
<dbReference type="PANTHER" id="PTHR43022">
    <property type="entry name" value="PROTEIN SMF"/>
    <property type="match status" value="1"/>
</dbReference>
<dbReference type="InterPro" id="IPR003488">
    <property type="entry name" value="DprA"/>
</dbReference>
<dbReference type="STRING" id="390874.Tpet_0674"/>
<evidence type="ECO:0000313" key="4">
    <source>
        <dbReference type="EMBL" id="ABQ46694.1"/>
    </source>
</evidence>
<dbReference type="KEGG" id="tpt:Tpet_0674"/>
<dbReference type="NCBIfam" id="TIGR00732">
    <property type="entry name" value="dprA"/>
    <property type="match status" value="1"/>
</dbReference>
<dbReference type="Pfam" id="PF02481">
    <property type="entry name" value="DNA_processg_A"/>
    <property type="match status" value="1"/>
</dbReference>
<evidence type="ECO:0000259" key="3">
    <source>
        <dbReference type="Pfam" id="PF17782"/>
    </source>
</evidence>
<dbReference type="InterPro" id="IPR036390">
    <property type="entry name" value="WH_DNA-bd_sf"/>
</dbReference>
<reference evidence="5" key="1">
    <citation type="submission" date="2007-05" db="EMBL/GenBank/DDBJ databases">
        <title>Complete sequence of Thermotoga petrophila RKU-1.</title>
        <authorList>
            <consortium name="US DOE Joint Genome Institute"/>
            <person name="Copeland A."/>
            <person name="Lucas S."/>
            <person name="Lapidus A."/>
            <person name="Barry K."/>
            <person name="Glavina del Rio T."/>
            <person name="Dalin E."/>
            <person name="Tice H."/>
            <person name="Pitluck S."/>
            <person name="Sims D."/>
            <person name="Brettin T."/>
            <person name="Bruce D."/>
            <person name="Detter J.C."/>
            <person name="Han C."/>
            <person name="Tapia R."/>
            <person name="Schmutz J."/>
            <person name="Larimer F."/>
            <person name="Land M."/>
            <person name="Hauser L."/>
            <person name="Kyrpides N."/>
            <person name="Mikhailova N."/>
            <person name="Nelson K."/>
            <person name="Gogarten J.P."/>
            <person name="Noll K."/>
            <person name="Richardson P."/>
        </authorList>
    </citation>
    <scope>NUCLEOTIDE SEQUENCE [LARGE SCALE GENOMIC DNA]</scope>
    <source>
        <strain evidence="5">ATCC BAA-488 / DSM 13995 / JCM 10881 / RKU-1</strain>
    </source>
</reference>
<evidence type="ECO:0000313" key="5">
    <source>
        <dbReference type="Proteomes" id="UP000006558"/>
    </source>
</evidence>
<dbReference type="Gene3D" id="3.40.50.450">
    <property type="match status" value="1"/>
</dbReference>
<evidence type="ECO:0000256" key="1">
    <source>
        <dbReference type="ARBA" id="ARBA00006525"/>
    </source>
</evidence>
<dbReference type="SUPFAM" id="SSF102405">
    <property type="entry name" value="MCP/YpsA-like"/>
    <property type="match status" value="1"/>
</dbReference>
<feature type="domain" description="Smf/DprA SLOG" evidence="2">
    <location>
        <begin position="64"/>
        <end position="267"/>
    </location>
</feature>
<sequence length="337" mass="38001">MSPLEMALLVHRGEFHLRELEPELPLEKFLKNADPKKTRKFLEKCGKEELERQKELIRKHNVKLVSFWEDDYPQHLREIRYPPAVLFVRGNTELLKEKCVGVVGTRRPTSYGVNVTKRFVKLLSEYFVIVSGMAFGIDSVAHKEALSSGGKTVAVLGTGVDVVYPRSNERLFHEIVKNGCVVSEYPMGTRARKHHFPARNRIIAGLSDAIIVTEAPIKSGALITVKFALESGRDVFAVPGDIDRKTSKGTNYLIKSGAYPLTDEEDLETHFGIRRIASPSLDDDKKKIYDLLRSSPKTVDELVEELGWSVSEVLRVISEMELMGMIWFDGGAYRLLG</sequence>
<dbReference type="HOGENOM" id="CLU_029601_0_3_0"/>
<dbReference type="Pfam" id="PF17782">
    <property type="entry name" value="WHD_DprA"/>
    <property type="match status" value="1"/>
</dbReference>
<dbReference type="PANTHER" id="PTHR43022:SF1">
    <property type="entry name" value="PROTEIN SMF"/>
    <property type="match status" value="1"/>
</dbReference>
<dbReference type="SUPFAM" id="SSF46785">
    <property type="entry name" value="Winged helix' DNA-binding domain"/>
    <property type="match status" value="1"/>
</dbReference>
<name>A5IKH1_THEP1</name>
<protein>
    <submittedName>
        <fullName evidence="4">DNA protecting protein DprA</fullName>
    </submittedName>
</protein>
<dbReference type="RefSeq" id="WP_011943282.1">
    <property type="nucleotide sequence ID" value="NC_009486.1"/>
</dbReference>
<dbReference type="eggNOG" id="COG0758">
    <property type="taxonomic scope" value="Bacteria"/>
</dbReference>
<accession>A5IKH1</accession>
<dbReference type="EMBL" id="CP000702">
    <property type="protein sequence ID" value="ABQ46694.1"/>
    <property type="molecule type" value="Genomic_DNA"/>
</dbReference>
<dbReference type="Proteomes" id="UP000006558">
    <property type="component" value="Chromosome"/>
</dbReference>
<dbReference type="InterPro" id="IPR036388">
    <property type="entry name" value="WH-like_DNA-bd_sf"/>
</dbReference>
<dbReference type="AlphaFoldDB" id="A5IKH1"/>
<dbReference type="InterPro" id="IPR041614">
    <property type="entry name" value="DprA_WH"/>
</dbReference>
<comment type="similarity">
    <text evidence="1">Belongs to the DprA/Smf family.</text>
</comment>
<dbReference type="GO" id="GO:0009294">
    <property type="term" value="P:DNA-mediated transformation"/>
    <property type="evidence" value="ECO:0007669"/>
    <property type="project" value="InterPro"/>
</dbReference>
<reference evidence="4 5" key="2">
    <citation type="journal article" date="2009" name="Proc. Natl. Acad. Sci. U.S.A.">
        <title>On the chimeric nature, thermophilic origin, and phylogenetic placement of the Thermotogales.</title>
        <authorList>
            <person name="Zhaxybayeva O."/>
            <person name="Swithers K.S."/>
            <person name="Lapierre P."/>
            <person name="Fournier G.P."/>
            <person name="Bickhart D.M."/>
            <person name="DeBoy R.T."/>
            <person name="Nelson K.E."/>
            <person name="Nesbo C.L."/>
            <person name="Doolittle W.F."/>
            <person name="Gogarten J.P."/>
            <person name="Noll K.M."/>
        </authorList>
    </citation>
    <scope>NUCLEOTIDE SEQUENCE [LARGE SCALE GENOMIC DNA]</scope>
    <source>
        <strain evidence="5">ATCC BAA-488 / DSM 13995 / JCM 10881 / RKU-1</strain>
    </source>
</reference>
<gene>
    <name evidence="4" type="ordered locus">Tpet_0674</name>
</gene>
<proteinExistence type="inferred from homology"/>